<keyword evidence="2" id="KW-0378">Hydrolase</keyword>
<evidence type="ECO:0000313" key="2">
    <source>
        <dbReference type="EMBL" id="GLK90305.1"/>
    </source>
</evidence>
<keyword evidence="3" id="KW-1185">Reference proteome</keyword>
<dbReference type="GO" id="GO:0004386">
    <property type="term" value="F:helicase activity"/>
    <property type="evidence" value="ECO:0007669"/>
    <property type="project" value="UniProtKB-KW"/>
</dbReference>
<dbReference type="InterPro" id="IPR026336">
    <property type="entry name" value="PdeM-like"/>
</dbReference>
<dbReference type="EMBL" id="BSFN01000010">
    <property type="protein sequence ID" value="GLK90305.1"/>
    <property type="molecule type" value="Genomic_DNA"/>
</dbReference>
<name>A0A9W6K9T0_9PSED</name>
<dbReference type="Proteomes" id="UP001143328">
    <property type="component" value="Unassembled WGS sequence"/>
</dbReference>
<dbReference type="InterPro" id="IPR029052">
    <property type="entry name" value="Metallo-depent_PP-like"/>
</dbReference>
<dbReference type="InterPro" id="IPR024173">
    <property type="entry name" value="Pesterase_MJ0037-like"/>
</dbReference>
<sequence length="222" mass="24415">MSSHIALQLAGCEVWLLADKAIYWPEQQTLLIADLHLGKAATYRQLGQPVPHGTTADNFLRLDQLLQRYTCQRLIVLGDFLHARQAQNTATLQALGDWRRRHAALAITLIRGNHDRHAGDPPPALSIETVAEPLLLGPFALQHEPHAHASHHVLAGHVHPAYRLHGRGRQSLRLPCFVVGERVSLLPSFGSFTGGFTVRAQVDEKVFVVGDGGIWEAPRSGS</sequence>
<dbReference type="PIRSF" id="PIRSF000887">
    <property type="entry name" value="Pesterase_MJ0037"/>
    <property type="match status" value="1"/>
</dbReference>
<dbReference type="Gene3D" id="3.60.21.10">
    <property type="match status" value="1"/>
</dbReference>
<dbReference type="PANTHER" id="PTHR39323:SF1">
    <property type="entry name" value="BLR1149 PROTEIN"/>
    <property type="match status" value="1"/>
</dbReference>
<dbReference type="InterPro" id="IPR004843">
    <property type="entry name" value="Calcineurin-like_PHP"/>
</dbReference>
<protein>
    <submittedName>
        <fullName evidence="2">DEAD/DEAH box helicase</fullName>
    </submittedName>
</protein>
<dbReference type="GO" id="GO:0016787">
    <property type="term" value="F:hydrolase activity"/>
    <property type="evidence" value="ECO:0007669"/>
    <property type="project" value="InterPro"/>
</dbReference>
<keyword evidence="2" id="KW-0067">ATP-binding</keyword>
<reference evidence="2" key="1">
    <citation type="journal article" date="2014" name="Int. J. Syst. Evol. Microbiol.">
        <title>Complete genome sequence of Corynebacterium casei LMG S-19264T (=DSM 44701T), isolated from a smear-ripened cheese.</title>
        <authorList>
            <consortium name="US DOE Joint Genome Institute (JGI-PGF)"/>
            <person name="Walter F."/>
            <person name="Albersmeier A."/>
            <person name="Kalinowski J."/>
            <person name="Ruckert C."/>
        </authorList>
    </citation>
    <scope>NUCLEOTIDE SEQUENCE</scope>
    <source>
        <strain evidence="2">VKM B-2935</strain>
    </source>
</reference>
<feature type="domain" description="Calcineurin-like phosphoesterase" evidence="1">
    <location>
        <begin position="30"/>
        <end position="119"/>
    </location>
</feature>
<accession>A0A9W6K9T0</accession>
<comment type="caution">
    <text evidence="2">The sequence shown here is derived from an EMBL/GenBank/DDBJ whole genome shotgun (WGS) entry which is preliminary data.</text>
</comment>
<dbReference type="AlphaFoldDB" id="A0A9W6K9T0"/>
<dbReference type="CDD" id="cd07391">
    <property type="entry name" value="MPP_PF1019"/>
    <property type="match status" value="1"/>
</dbReference>
<dbReference type="PANTHER" id="PTHR39323">
    <property type="entry name" value="BLR1149 PROTEIN"/>
    <property type="match status" value="1"/>
</dbReference>
<keyword evidence="2" id="KW-0547">Nucleotide-binding</keyword>
<dbReference type="NCBIfam" id="TIGR04123">
    <property type="entry name" value="P_estr_lig_assc"/>
    <property type="match status" value="1"/>
</dbReference>
<dbReference type="Pfam" id="PF00149">
    <property type="entry name" value="Metallophos"/>
    <property type="match status" value="1"/>
</dbReference>
<evidence type="ECO:0000259" key="1">
    <source>
        <dbReference type="Pfam" id="PF00149"/>
    </source>
</evidence>
<organism evidence="2 3">
    <name type="scientific">Pseudomonas turukhanskensis</name>
    <dbReference type="NCBI Taxonomy" id="1806536"/>
    <lineage>
        <taxon>Bacteria</taxon>
        <taxon>Pseudomonadati</taxon>
        <taxon>Pseudomonadota</taxon>
        <taxon>Gammaproteobacteria</taxon>
        <taxon>Pseudomonadales</taxon>
        <taxon>Pseudomonadaceae</taxon>
        <taxon>Pseudomonas</taxon>
    </lineage>
</organism>
<dbReference type="RefSeq" id="WP_271196497.1">
    <property type="nucleotide sequence ID" value="NZ_BSFN01000010.1"/>
</dbReference>
<proteinExistence type="predicted"/>
<dbReference type="SUPFAM" id="SSF56300">
    <property type="entry name" value="Metallo-dependent phosphatases"/>
    <property type="match status" value="1"/>
</dbReference>
<reference evidence="2" key="2">
    <citation type="submission" date="2023-01" db="EMBL/GenBank/DDBJ databases">
        <authorList>
            <person name="Sun Q."/>
            <person name="Evtushenko L."/>
        </authorList>
    </citation>
    <scope>NUCLEOTIDE SEQUENCE</scope>
    <source>
        <strain evidence="2">VKM B-2935</strain>
    </source>
</reference>
<evidence type="ECO:0000313" key="3">
    <source>
        <dbReference type="Proteomes" id="UP001143328"/>
    </source>
</evidence>
<keyword evidence="2" id="KW-0347">Helicase</keyword>
<gene>
    <name evidence="2" type="ORF">GCM10017655_33680</name>
</gene>